<dbReference type="PANTHER" id="PTHR47926">
    <property type="entry name" value="PENTATRICOPEPTIDE REPEAT-CONTAINING PROTEIN"/>
    <property type="match status" value="1"/>
</dbReference>
<feature type="region of interest" description="Disordered" evidence="3">
    <location>
        <begin position="25"/>
        <end position="45"/>
    </location>
</feature>
<feature type="repeat" description="PPR" evidence="2">
    <location>
        <begin position="88"/>
        <end position="122"/>
    </location>
</feature>
<proteinExistence type="predicted"/>
<reference evidence="4 5" key="1">
    <citation type="journal article" date="2017" name="Nature">
        <title>The Apostasia genome and the evolution of orchids.</title>
        <authorList>
            <person name="Zhang G.Q."/>
            <person name="Liu K.W."/>
            <person name="Li Z."/>
            <person name="Lohaus R."/>
            <person name="Hsiao Y.Y."/>
            <person name="Niu S.C."/>
            <person name="Wang J.Y."/>
            <person name="Lin Y.C."/>
            <person name="Xu Q."/>
            <person name="Chen L.J."/>
            <person name="Yoshida K."/>
            <person name="Fujiwara S."/>
            <person name="Wang Z.W."/>
            <person name="Zhang Y.Q."/>
            <person name="Mitsuda N."/>
            <person name="Wang M."/>
            <person name="Liu G.H."/>
            <person name="Pecoraro L."/>
            <person name="Huang H.X."/>
            <person name="Xiao X.J."/>
            <person name="Lin M."/>
            <person name="Wu X.Y."/>
            <person name="Wu W.L."/>
            <person name="Chen Y.Y."/>
            <person name="Chang S.B."/>
            <person name="Sakamoto S."/>
            <person name="Ohme-Takagi M."/>
            <person name="Yagi M."/>
            <person name="Zeng S.J."/>
            <person name="Shen C.Y."/>
            <person name="Yeh C.M."/>
            <person name="Luo Y.B."/>
            <person name="Tsai W.C."/>
            <person name="Van de Peer Y."/>
            <person name="Liu Z.J."/>
        </authorList>
    </citation>
    <scope>NUCLEOTIDE SEQUENCE [LARGE SCALE GENOMIC DNA]</scope>
    <source>
        <strain evidence="5">cv. Shenzhen</strain>
        <tissue evidence="4">Stem</tissue>
    </source>
</reference>
<sequence>MASRLTELNFCSSLKSQETHLRYDKNLPLSSSSSPASLAVKPKEEAPLPASTGIRNLSVLLKDCTSKGSLLPGKAIHAMLIRNRIETDIHIWDCIIEMYVKLGSLNYARRVFDEMPQKDAVSWTSLASGYAAGTDDEESLWLLCAMQREGIHDGFAISAGLKTCSSCLNLDFGRQLHGQAIKMQLFSDFYIGSGLVDLYVKCGETEQAERAFLSLPRYNVVSLNALLNGYARTYAESKVLRLFQQLEDDEMRLNEFLLSIVLRSCTVLKAEKEGRALHCLMIKVGLELDGVLACNLIDLYAKCGCFGNASKVFYKIKNPDLVIWSSMISCLDQQGLYKDAVQLFNSMRRSGIKANQVTLATVASVASEFGDSRFAASIHSCIIKSGLEGELPIDNAVLDMYMRNGAIQDGCIFFDYMKNHDVISWNGLLSGFHSGDYCREGLRVFGKILMENFSPNKYSFISVLRSCTSLTEARYGSQVHAQILKRNLGEDSCIGKALVDMYVNCRLLREGFLVFDKVRERDVFSWSVIISGFVKEDLGEDAIKCYRQMLQEGVEPNEFALASCLKACSDLASLDTGKQLHSCSIKSGLSNAFVSSSLVNMYVKCGCLNDGEAIFSGSDSHDLVLWNTIIFSYSQHGYAEKALEMFEKMIGEGVRPDQLTFVGVLSACGHAGLLEEGKKHFEAMSQVYRITPTIKHYQCMISILGRAGKHREVEYLIDNMKITPDSLIWQTVLAACRVHGNLELGERAAERLFKLEPNSDAGYIMLSNIYANLRRWDDVARVRKLMASCGVKKEPGCSWIQVNGQVHVFLTKDISHPMFEELSLQLHCLKQHMMQTCHNLTLES</sequence>
<dbReference type="InterPro" id="IPR002885">
    <property type="entry name" value="PPR_rpt"/>
</dbReference>
<dbReference type="PANTHER" id="PTHR47926:SF344">
    <property type="entry name" value="OS07G0636900 PROTEIN"/>
    <property type="match status" value="1"/>
</dbReference>
<dbReference type="Proteomes" id="UP000236161">
    <property type="component" value="Unassembled WGS sequence"/>
</dbReference>
<dbReference type="Pfam" id="PF01535">
    <property type="entry name" value="PPR"/>
    <property type="match status" value="4"/>
</dbReference>
<protein>
    <submittedName>
        <fullName evidence="4">Pentatricopeptide repeat-containing protein</fullName>
        <ecNumber evidence="4">3.6.4.12</ecNumber>
    </submittedName>
</protein>
<dbReference type="PROSITE" id="PS51375">
    <property type="entry name" value="PPR"/>
    <property type="match status" value="4"/>
</dbReference>
<evidence type="ECO:0000313" key="5">
    <source>
        <dbReference type="Proteomes" id="UP000236161"/>
    </source>
</evidence>
<dbReference type="OrthoDB" id="185373at2759"/>
<dbReference type="GO" id="GO:0003723">
    <property type="term" value="F:RNA binding"/>
    <property type="evidence" value="ECO:0007669"/>
    <property type="project" value="InterPro"/>
</dbReference>
<evidence type="ECO:0000256" key="3">
    <source>
        <dbReference type="SAM" id="MobiDB-lite"/>
    </source>
</evidence>
<feature type="repeat" description="PPR" evidence="2">
    <location>
        <begin position="320"/>
        <end position="354"/>
    </location>
</feature>
<dbReference type="NCBIfam" id="TIGR00756">
    <property type="entry name" value="PPR"/>
    <property type="match status" value="3"/>
</dbReference>
<accession>A0A2I0BFU5</accession>
<evidence type="ECO:0000313" key="4">
    <source>
        <dbReference type="EMBL" id="PKA66659.1"/>
    </source>
</evidence>
<dbReference type="EC" id="3.6.4.12" evidence="4"/>
<dbReference type="Pfam" id="PF20431">
    <property type="entry name" value="E_motif"/>
    <property type="match status" value="1"/>
</dbReference>
<dbReference type="EMBL" id="KZ451885">
    <property type="protein sequence ID" value="PKA66659.1"/>
    <property type="molecule type" value="Genomic_DNA"/>
</dbReference>
<dbReference type="FunFam" id="1.25.40.10:FF:000366">
    <property type="entry name" value="Pentatricopeptide (PPR) repeat-containing protein"/>
    <property type="match status" value="1"/>
</dbReference>
<dbReference type="GO" id="GO:0016787">
    <property type="term" value="F:hydrolase activity"/>
    <property type="evidence" value="ECO:0007669"/>
    <property type="project" value="UniProtKB-KW"/>
</dbReference>
<feature type="repeat" description="PPR" evidence="2">
    <location>
        <begin position="522"/>
        <end position="556"/>
    </location>
</feature>
<organism evidence="4 5">
    <name type="scientific">Apostasia shenzhenica</name>
    <dbReference type="NCBI Taxonomy" id="1088818"/>
    <lineage>
        <taxon>Eukaryota</taxon>
        <taxon>Viridiplantae</taxon>
        <taxon>Streptophyta</taxon>
        <taxon>Embryophyta</taxon>
        <taxon>Tracheophyta</taxon>
        <taxon>Spermatophyta</taxon>
        <taxon>Magnoliopsida</taxon>
        <taxon>Liliopsida</taxon>
        <taxon>Asparagales</taxon>
        <taxon>Orchidaceae</taxon>
        <taxon>Apostasioideae</taxon>
        <taxon>Apostasia</taxon>
    </lineage>
</organism>
<keyword evidence="1" id="KW-0677">Repeat</keyword>
<feature type="compositionally biased region" description="Low complexity" evidence="3">
    <location>
        <begin position="27"/>
        <end position="39"/>
    </location>
</feature>
<dbReference type="GO" id="GO:0003678">
    <property type="term" value="F:DNA helicase activity"/>
    <property type="evidence" value="ECO:0007669"/>
    <property type="project" value="UniProtKB-EC"/>
</dbReference>
<dbReference type="FunFam" id="1.25.40.10:FF:000144">
    <property type="entry name" value="Pentatricopeptide repeat-containing protein, mitochondrial"/>
    <property type="match status" value="1"/>
</dbReference>
<dbReference type="Pfam" id="PF13041">
    <property type="entry name" value="PPR_2"/>
    <property type="match status" value="3"/>
</dbReference>
<gene>
    <name evidence="4" type="primary">PCMP-E52</name>
    <name evidence="4" type="ORF">AXF42_Ash003314</name>
</gene>
<dbReference type="AlphaFoldDB" id="A0A2I0BFU5"/>
<dbReference type="InterPro" id="IPR046960">
    <property type="entry name" value="PPR_At4g14850-like_plant"/>
</dbReference>
<dbReference type="GO" id="GO:0009451">
    <property type="term" value="P:RNA modification"/>
    <property type="evidence" value="ECO:0007669"/>
    <property type="project" value="InterPro"/>
</dbReference>
<dbReference type="InterPro" id="IPR011990">
    <property type="entry name" value="TPR-like_helical_dom_sf"/>
</dbReference>
<evidence type="ECO:0000256" key="1">
    <source>
        <dbReference type="ARBA" id="ARBA00022737"/>
    </source>
</evidence>
<dbReference type="FunFam" id="1.25.40.10:FF:000351">
    <property type="entry name" value="Pentatricopeptide repeat-containing protein"/>
    <property type="match status" value="1"/>
</dbReference>
<dbReference type="FunFam" id="1.25.40.10:FF:000073">
    <property type="entry name" value="Pentatricopeptide repeat-containing protein chloroplastic"/>
    <property type="match status" value="1"/>
</dbReference>
<dbReference type="InterPro" id="IPR046848">
    <property type="entry name" value="E_motif"/>
</dbReference>
<keyword evidence="5" id="KW-1185">Reference proteome</keyword>
<evidence type="ECO:0000256" key="2">
    <source>
        <dbReference type="PROSITE-ProRule" id="PRU00708"/>
    </source>
</evidence>
<name>A0A2I0BFU5_9ASPA</name>
<dbReference type="Gene3D" id="1.25.40.10">
    <property type="entry name" value="Tetratricopeptide repeat domain"/>
    <property type="match status" value="5"/>
</dbReference>
<feature type="repeat" description="PPR" evidence="2">
    <location>
        <begin position="622"/>
        <end position="656"/>
    </location>
</feature>
<keyword evidence="4" id="KW-0378">Hydrolase</keyword>